<evidence type="ECO:0000313" key="2">
    <source>
        <dbReference type="Proteomes" id="UP000758576"/>
    </source>
</evidence>
<name>A0AAP2N7V2_PHOVU</name>
<feature type="non-terminal residue" evidence="1">
    <location>
        <position position="1"/>
    </location>
</feature>
<proteinExistence type="predicted"/>
<accession>A0AAP2N7V2</accession>
<organism evidence="1 2">
    <name type="scientific">Phocaeicola vulgatus</name>
    <name type="common">Bacteroides vulgatus</name>
    <dbReference type="NCBI Taxonomy" id="821"/>
    <lineage>
        <taxon>Bacteria</taxon>
        <taxon>Pseudomonadati</taxon>
        <taxon>Bacteroidota</taxon>
        <taxon>Bacteroidia</taxon>
        <taxon>Bacteroidales</taxon>
        <taxon>Bacteroidaceae</taxon>
        <taxon>Phocaeicola</taxon>
    </lineage>
</organism>
<dbReference type="EMBL" id="JAHOGA010000082">
    <property type="protein sequence ID" value="MBV3490782.1"/>
    <property type="molecule type" value="Genomic_DNA"/>
</dbReference>
<reference evidence="1" key="1">
    <citation type="submission" date="2021-06" db="EMBL/GenBank/DDBJ databases">
        <title>Collection of gut derived symbiotic bacterial strains cultured from healthy donors.</title>
        <authorList>
            <person name="Lin H."/>
            <person name="Littmann E."/>
            <person name="Pamer E.G."/>
        </authorList>
    </citation>
    <scope>NUCLEOTIDE SEQUENCE</scope>
    <source>
        <strain evidence="1">MSK.19.85</strain>
    </source>
</reference>
<protein>
    <submittedName>
        <fullName evidence="1">Uncharacterized protein</fullName>
    </submittedName>
</protein>
<comment type="caution">
    <text evidence="1">The sequence shown here is derived from an EMBL/GenBank/DDBJ whole genome shotgun (WGS) entry which is preliminary data.</text>
</comment>
<evidence type="ECO:0000313" key="1">
    <source>
        <dbReference type="EMBL" id="MBV3490782.1"/>
    </source>
</evidence>
<gene>
    <name evidence="1" type="ORF">KSX14_19610</name>
</gene>
<sequence>FHIFPTGIATPSLVTTTGCFSYKERINDKRQAARAVASEMELPDTSASSMARASGAVNKSLIVLSKVVYTP</sequence>
<dbReference type="Proteomes" id="UP000758576">
    <property type="component" value="Unassembled WGS sequence"/>
</dbReference>
<dbReference type="RefSeq" id="WP_217753672.1">
    <property type="nucleotide sequence ID" value="NZ_JAHOFU010000083.1"/>
</dbReference>
<dbReference type="AlphaFoldDB" id="A0AAP2N7V2"/>